<dbReference type="InterPro" id="IPR036052">
    <property type="entry name" value="TrpB-like_PALP_sf"/>
</dbReference>
<keyword evidence="8" id="KW-0791">Threonine biosynthesis</keyword>
<keyword evidence="13" id="KW-1185">Reference proteome</keyword>
<evidence type="ECO:0000256" key="6">
    <source>
        <dbReference type="ARBA" id="ARBA00049144"/>
    </source>
</evidence>
<dbReference type="SUPFAM" id="SSF53686">
    <property type="entry name" value="Tryptophan synthase beta subunit-like PLP-dependent enzymes"/>
    <property type="match status" value="1"/>
</dbReference>
<comment type="pathway">
    <text evidence="8">Amino-acid biosynthesis; L-threonine biosynthesis; L-threonine from L-aspartate: step 5/5.</text>
</comment>
<comment type="cofactor">
    <cofactor evidence="1 8 9">
        <name>pyridoxal 5'-phosphate</name>
        <dbReference type="ChEBI" id="CHEBI:597326"/>
    </cofactor>
</comment>
<dbReference type="GO" id="GO:0006567">
    <property type="term" value="P:L-threonine catabolic process"/>
    <property type="evidence" value="ECO:0007669"/>
    <property type="project" value="TreeGrafter"/>
</dbReference>
<dbReference type="PIRSF" id="PIRSF038945">
    <property type="entry name" value="Thr_synthase"/>
    <property type="match status" value="1"/>
</dbReference>
<evidence type="ECO:0000259" key="11">
    <source>
        <dbReference type="Pfam" id="PF00291"/>
    </source>
</evidence>
<dbReference type="NCBIfam" id="NF006050">
    <property type="entry name" value="PRK08197.1"/>
    <property type="match status" value="1"/>
</dbReference>
<dbReference type="NCBIfam" id="TIGR00260">
    <property type="entry name" value="thrC"/>
    <property type="match status" value="1"/>
</dbReference>
<dbReference type="InterPro" id="IPR004450">
    <property type="entry name" value="Thr_synthase-like"/>
</dbReference>
<feature type="binding site" evidence="9">
    <location>
        <position position="137"/>
    </location>
    <ligand>
        <name>pyridoxal 5'-phosphate</name>
        <dbReference type="ChEBI" id="CHEBI:597326"/>
    </ligand>
</feature>
<accession>C7M1B4</accession>
<evidence type="ECO:0000256" key="4">
    <source>
        <dbReference type="ARBA" id="ARBA00022898"/>
    </source>
</evidence>
<dbReference type="CDD" id="cd01563">
    <property type="entry name" value="Thr-synth_1"/>
    <property type="match status" value="1"/>
</dbReference>
<keyword evidence="5 8" id="KW-0456">Lyase</keyword>
<dbReference type="GO" id="GO:0004794">
    <property type="term" value="F:threonine deaminase activity"/>
    <property type="evidence" value="ECO:0007669"/>
    <property type="project" value="TreeGrafter"/>
</dbReference>
<sequence>MSSAVVNLVCRECGRTYPISPTHVCEFCFGPLEVAYDYEQIAARVTRERIQSGPPTLWRYGELLPIERDEARIDLGAGFTPLVPAPRLAAELGLGELYLKNDTVNPTGSFKDRVVAVALSKAREFGMRVASCASTGNLANSVAAHAARAGMEAYVFIPANLERVKVLATAVYGANIVAIDGTYDDVNRLCAEIVSERGDWGFANVNLRPFYSEGSKTLGFEVVEQLGWRYPDHVVVPVASGSQLTRIHRGFEELALAGLMPEPPSVRVSGAQAQGCSPVAQAFEAGRSLVRPVRPSTVAKSLAIGNPADGSYAVDVARATGGAIGAVSDDEILEAIALVARTEGIFVETAGGVTVATLAKLASQGIVRPDETVVAYLSGNGLKTVEAIEQTVDTGTVIRPSIDAFWSLLGAQAR</sequence>
<dbReference type="GO" id="GO:0006565">
    <property type="term" value="P:L-serine catabolic process"/>
    <property type="evidence" value="ECO:0007669"/>
    <property type="project" value="TreeGrafter"/>
</dbReference>
<dbReference type="Gene3D" id="3.40.50.1100">
    <property type="match status" value="2"/>
</dbReference>
<reference evidence="12 13" key="1">
    <citation type="journal article" date="2009" name="Stand. Genomic Sci.">
        <title>Complete genome sequence of Acidimicrobium ferrooxidans type strain (ICP).</title>
        <authorList>
            <person name="Clum A."/>
            <person name="Nolan M."/>
            <person name="Lang E."/>
            <person name="Glavina Del Rio T."/>
            <person name="Tice H."/>
            <person name="Copeland A."/>
            <person name="Cheng J.F."/>
            <person name="Lucas S."/>
            <person name="Chen F."/>
            <person name="Bruce D."/>
            <person name="Goodwin L."/>
            <person name="Pitluck S."/>
            <person name="Ivanova N."/>
            <person name="Mavrommatis K."/>
            <person name="Mikhailova N."/>
            <person name="Pati A."/>
            <person name="Chen A."/>
            <person name="Palaniappan K."/>
            <person name="Goker M."/>
            <person name="Spring S."/>
            <person name="Land M."/>
            <person name="Hauser L."/>
            <person name="Chang Y.J."/>
            <person name="Jeffries C.C."/>
            <person name="Chain P."/>
            <person name="Bristow J."/>
            <person name="Eisen J.A."/>
            <person name="Markowitz V."/>
            <person name="Hugenholtz P."/>
            <person name="Kyrpides N.C."/>
            <person name="Klenk H.P."/>
            <person name="Lapidus A."/>
        </authorList>
    </citation>
    <scope>NUCLEOTIDE SEQUENCE [LARGE SCALE GENOMIC DNA]</scope>
    <source>
        <strain evidence="13">DSM 10331 / JCM 15462 / NBRC 103882 / ICP</strain>
    </source>
</reference>
<evidence type="ECO:0000256" key="9">
    <source>
        <dbReference type="PIRSR" id="PIRSR038945-1"/>
    </source>
</evidence>
<dbReference type="EMBL" id="CP001631">
    <property type="protein sequence ID" value="ACU54762.1"/>
    <property type="molecule type" value="Genomic_DNA"/>
</dbReference>
<dbReference type="GO" id="GO:0003941">
    <property type="term" value="F:L-serine ammonia-lyase activity"/>
    <property type="evidence" value="ECO:0007669"/>
    <property type="project" value="TreeGrafter"/>
</dbReference>
<dbReference type="InterPro" id="IPR050147">
    <property type="entry name" value="Ser/Thr_Dehydratase"/>
</dbReference>
<dbReference type="AlphaFoldDB" id="C7M1B4"/>
<dbReference type="Proteomes" id="UP000000771">
    <property type="component" value="Chromosome"/>
</dbReference>
<dbReference type="KEGG" id="afo:Afer_1848"/>
<dbReference type="PANTHER" id="PTHR48078:SF6">
    <property type="entry name" value="L-THREONINE DEHYDRATASE CATABOLIC TDCB"/>
    <property type="match status" value="1"/>
</dbReference>
<dbReference type="GO" id="GO:0009088">
    <property type="term" value="P:threonine biosynthetic process"/>
    <property type="evidence" value="ECO:0007669"/>
    <property type="project" value="UniProtKB-UniRule"/>
</dbReference>
<name>C7M1B4_ACIFD</name>
<dbReference type="PANTHER" id="PTHR48078">
    <property type="entry name" value="THREONINE DEHYDRATASE, MITOCHONDRIAL-RELATED"/>
    <property type="match status" value="1"/>
</dbReference>
<dbReference type="GO" id="GO:0004795">
    <property type="term" value="F:threonine synthase activity"/>
    <property type="evidence" value="ECO:0007669"/>
    <property type="project" value="UniProtKB-UniRule"/>
</dbReference>
<evidence type="ECO:0000256" key="10">
    <source>
        <dbReference type="PIRSR" id="PIRSR038945-2"/>
    </source>
</evidence>
<dbReference type="RefSeq" id="WP_015799239.1">
    <property type="nucleotide sequence ID" value="NC_013124.1"/>
</dbReference>
<dbReference type="GO" id="GO:0009097">
    <property type="term" value="P:isoleucine biosynthetic process"/>
    <property type="evidence" value="ECO:0007669"/>
    <property type="project" value="TreeGrafter"/>
</dbReference>
<proteinExistence type="inferred from homology"/>
<dbReference type="HOGENOM" id="CLU_028142_4_1_11"/>
<dbReference type="InterPro" id="IPR008712">
    <property type="entry name" value="NinF"/>
</dbReference>
<keyword evidence="8" id="KW-0028">Amino-acid biosynthesis</keyword>
<organism evidence="12 13">
    <name type="scientific">Acidimicrobium ferrooxidans (strain DSM 10331 / JCM 15462 / NBRC 103882 / ICP)</name>
    <dbReference type="NCBI Taxonomy" id="525909"/>
    <lineage>
        <taxon>Bacteria</taxon>
        <taxon>Bacillati</taxon>
        <taxon>Actinomycetota</taxon>
        <taxon>Acidimicrobiia</taxon>
        <taxon>Acidimicrobiales</taxon>
        <taxon>Acidimicrobiaceae</taxon>
        <taxon>Acidimicrobium</taxon>
    </lineage>
</organism>
<evidence type="ECO:0000313" key="13">
    <source>
        <dbReference type="Proteomes" id="UP000000771"/>
    </source>
</evidence>
<feature type="domain" description="Tryptophan synthase beta chain-like PALP" evidence="11">
    <location>
        <begin position="74"/>
        <end position="379"/>
    </location>
</feature>
<dbReference type="STRING" id="525909.Afer_1848"/>
<evidence type="ECO:0000313" key="12">
    <source>
        <dbReference type="EMBL" id="ACU54762.1"/>
    </source>
</evidence>
<comment type="catalytic activity">
    <reaction evidence="6 8">
        <text>O-phospho-L-homoserine + H2O = L-threonine + phosphate</text>
        <dbReference type="Rhea" id="RHEA:10840"/>
        <dbReference type="ChEBI" id="CHEBI:15377"/>
        <dbReference type="ChEBI" id="CHEBI:43474"/>
        <dbReference type="ChEBI" id="CHEBI:57590"/>
        <dbReference type="ChEBI" id="CHEBI:57926"/>
        <dbReference type="EC" id="4.2.3.1"/>
    </reaction>
</comment>
<evidence type="ECO:0000256" key="3">
    <source>
        <dbReference type="ARBA" id="ARBA00018679"/>
    </source>
</evidence>
<feature type="modified residue" description="N6-(pyridoxal phosphate)lysine" evidence="10">
    <location>
        <position position="111"/>
    </location>
</feature>
<dbReference type="Pfam" id="PF00291">
    <property type="entry name" value="PALP"/>
    <property type="match status" value="1"/>
</dbReference>
<evidence type="ECO:0000256" key="8">
    <source>
        <dbReference type="PIRNR" id="PIRNR038945"/>
    </source>
</evidence>
<evidence type="ECO:0000256" key="5">
    <source>
        <dbReference type="ARBA" id="ARBA00023239"/>
    </source>
</evidence>
<dbReference type="InterPro" id="IPR026260">
    <property type="entry name" value="Thr_Synthase_bac/arc"/>
</dbReference>
<comment type="function">
    <text evidence="8">Catalyzes the gamma-elimination of phosphate from L-phosphohomoserine and the beta-addition of water to produce L-threonine.</text>
</comment>
<dbReference type="Pfam" id="PF05810">
    <property type="entry name" value="NinF"/>
    <property type="match status" value="1"/>
</dbReference>
<keyword evidence="4 8" id="KW-0663">Pyridoxal phosphate</keyword>
<evidence type="ECO:0000256" key="2">
    <source>
        <dbReference type="ARBA" id="ARBA00005517"/>
    </source>
</evidence>
<protein>
    <recommendedName>
        <fullName evidence="3 7">Threonine synthase</fullName>
        <ecNumber evidence="7 8">4.2.3.1</ecNumber>
    </recommendedName>
</protein>
<dbReference type="eggNOG" id="COG0498">
    <property type="taxonomic scope" value="Bacteria"/>
</dbReference>
<gene>
    <name evidence="12" type="ordered locus">Afer_1848</name>
</gene>
<dbReference type="EC" id="4.2.3.1" evidence="7 8"/>
<evidence type="ECO:0000256" key="1">
    <source>
        <dbReference type="ARBA" id="ARBA00001933"/>
    </source>
</evidence>
<dbReference type="InterPro" id="IPR001926">
    <property type="entry name" value="TrpB-like_PALP"/>
</dbReference>
<evidence type="ECO:0000256" key="7">
    <source>
        <dbReference type="NCBIfam" id="TIGR00260"/>
    </source>
</evidence>
<comment type="similarity">
    <text evidence="2 8">Belongs to the threonine synthase family.</text>
</comment>
<dbReference type="UniPathway" id="UPA00050">
    <property type="reaction ID" value="UER00065"/>
</dbReference>